<keyword evidence="1" id="KW-0812">Transmembrane</keyword>
<feature type="transmembrane region" description="Helical" evidence="1">
    <location>
        <begin position="65"/>
        <end position="84"/>
    </location>
</feature>
<evidence type="ECO:0000313" key="2">
    <source>
        <dbReference type="EMBL" id="KAJ7320684.1"/>
    </source>
</evidence>
<keyword evidence="1" id="KW-0472">Membrane</keyword>
<reference evidence="2" key="1">
    <citation type="submission" date="2023-03" db="EMBL/GenBank/DDBJ databases">
        <title>Massive genome expansion in bonnet fungi (Mycena s.s.) driven by repeated elements and novel gene families across ecological guilds.</title>
        <authorList>
            <consortium name="Lawrence Berkeley National Laboratory"/>
            <person name="Harder C.B."/>
            <person name="Miyauchi S."/>
            <person name="Viragh M."/>
            <person name="Kuo A."/>
            <person name="Thoen E."/>
            <person name="Andreopoulos B."/>
            <person name="Lu D."/>
            <person name="Skrede I."/>
            <person name="Drula E."/>
            <person name="Henrissat B."/>
            <person name="Morin E."/>
            <person name="Kohler A."/>
            <person name="Barry K."/>
            <person name="LaButti K."/>
            <person name="Morin E."/>
            <person name="Salamov A."/>
            <person name="Lipzen A."/>
            <person name="Mereny Z."/>
            <person name="Hegedus B."/>
            <person name="Baldrian P."/>
            <person name="Stursova M."/>
            <person name="Weitz H."/>
            <person name="Taylor A."/>
            <person name="Grigoriev I.V."/>
            <person name="Nagy L.G."/>
            <person name="Martin F."/>
            <person name="Kauserud H."/>
        </authorList>
    </citation>
    <scope>NUCLEOTIDE SEQUENCE</scope>
    <source>
        <strain evidence="2">CBHHK002</strain>
    </source>
</reference>
<keyword evidence="3" id="KW-1185">Reference proteome</keyword>
<proteinExistence type="predicted"/>
<evidence type="ECO:0000256" key="1">
    <source>
        <dbReference type="SAM" id="Phobius"/>
    </source>
</evidence>
<name>A0AAD6ZET0_9AGAR</name>
<dbReference type="AlphaFoldDB" id="A0AAD6ZET0"/>
<sequence>MSGRRVLQPTTLGQLGDDCISDQLSHQFDLKSVRGNDSGVESLACVGIGENWGASISARMSPINLALFLLLLLTCHGTVTFYFYSLEGIKLKQDLWLRAREGVSMLILGPEQLICRWGT</sequence>
<organism evidence="2 3">
    <name type="scientific">Mycena albidolilacea</name>
    <dbReference type="NCBI Taxonomy" id="1033008"/>
    <lineage>
        <taxon>Eukaryota</taxon>
        <taxon>Fungi</taxon>
        <taxon>Dikarya</taxon>
        <taxon>Basidiomycota</taxon>
        <taxon>Agaricomycotina</taxon>
        <taxon>Agaricomycetes</taxon>
        <taxon>Agaricomycetidae</taxon>
        <taxon>Agaricales</taxon>
        <taxon>Marasmiineae</taxon>
        <taxon>Mycenaceae</taxon>
        <taxon>Mycena</taxon>
    </lineage>
</organism>
<dbReference type="Proteomes" id="UP001218218">
    <property type="component" value="Unassembled WGS sequence"/>
</dbReference>
<gene>
    <name evidence="2" type="ORF">DFH08DRAFT_818950</name>
</gene>
<keyword evidence="1" id="KW-1133">Transmembrane helix</keyword>
<evidence type="ECO:0000313" key="3">
    <source>
        <dbReference type="Proteomes" id="UP001218218"/>
    </source>
</evidence>
<protein>
    <submittedName>
        <fullName evidence="2">Uncharacterized protein</fullName>
    </submittedName>
</protein>
<accession>A0AAD6ZET0</accession>
<dbReference type="EMBL" id="JARIHO010000053">
    <property type="protein sequence ID" value="KAJ7320684.1"/>
    <property type="molecule type" value="Genomic_DNA"/>
</dbReference>
<comment type="caution">
    <text evidence="2">The sequence shown here is derived from an EMBL/GenBank/DDBJ whole genome shotgun (WGS) entry which is preliminary data.</text>
</comment>